<dbReference type="InterPro" id="IPR032710">
    <property type="entry name" value="NTF2-like_dom_sf"/>
</dbReference>
<dbReference type="OrthoDB" id="6689546at2"/>
<evidence type="ECO:0000313" key="8">
    <source>
        <dbReference type="EMBL" id="SDS97603.1"/>
    </source>
</evidence>
<evidence type="ECO:0000256" key="4">
    <source>
        <dbReference type="ARBA" id="ARBA00023082"/>
    </source>
</evidence>
<dbReference type="Gene3D" id="1.10.1740.10">
    <property type="match status" value="1"/>
</dbReference>
<dbReference type="AlphaFoldDB" id="A0A1H1WKC6"/>
<dbReference type="RefSeq" id="WP_092543850.1">
    <property type="nucleotide sequence ID" value="NZ_BOMJ01000044.1"/>
</dbReference>
<protein>
    <submittedName>
        <fullName evidence="8">RNA polymerase sigma-70 factor, ECF subfamily</fullName>
    </submittedName>
</protein>
<dbReference type="GO" id="GO:0003677">
    <property type="term" value="F:DNA binding"/>
    <property type="evidence" value="ECO:0007669"/>
    <property type="project" value="InterPro"/>
</dbReference>
<dbReference type="InterPro" id="IPR013249">
    <property type="entry name" value="RNA_pol_sigma70_r4_t2"/>
</dbReference>
<dbReference type="InterPro" id="IPR014284">
    <property type="entry name" value="RNA_pol_sigma-70_dom"/>
</dbReference>
<dbReference type="SUPFAM" id="SSF88946">
    <property type="entry name" value="Sigma2 domain of RNA polymerase sigma factors"/>
    <property type="match status" value="1"/>
</dbReference>
<dbReference type="NCBIfam" id="TIGR02937">
    <property type="entry name" value="sigma70-ECF"/>
    <property type="match status" value="1"/>
</dbReference>
<evidence type="ECO:0000256" key="2">
    <source>
        <dbReference type="ARBA" id="ARBA00011344"/>
    </source>
</evidence>
<dbReference type="InterPro" id="IPR013324">
    <property type="entry name" value="RNA_pol_sigma_r3/r4-like"/>
</dbReference>
<proteinExistence type="inferred from homology"/>
<evidence type="ECO:0000256" key="5">
    <source>
        <dbReference type="ARBA" id="ARBA00023163"/>
    </source>
</evidence>
<evidence type="ECO:0000256" key="1">
    <source>
        <dbReference type="ARBA" id="ARBA00010641"/>
    </source>
</evidence>
<name>A0A1H1WKC6_9ACTN</name>
<dbReference type="InterPro" id="IPR007627">
    <property type="entry name" value="RNA_pol_sigma70_r2"/>
</dbReference>
<dbReference type="GO" id="GO:0016987">
    <property type="term" value="F:sigma factor activity"/>
    <property type="evidence" value="ECO:0007669"/>
    <property type="project" value="UniProtKB-KW"/>
</dbReference>
<reference evidence="8 9" key="1">
    <citation type="submission" date="2016-10" db="EMBL/GenBank/DDBJ databases">
        <authorList>
            <person name="de Groot N.N."/>
        </authorList>
    </citation>
    <scope>NUCLEOTIDE SEQUENCE [LARGE SCALE GENOMIC DNA]</scope>
    <source>
        <strain evidence="8 9">DSM 43941</strain>
    </source>
</reference>
<evidence type="ECO:0000256" key="3">
    <source>
        <dbReference type="ARBA" id="ARBA00023015"/>
    </source>
</evidence>
<dbReference type="STRING" id="113562.SAMN04489716_2139"/>
<dbReference type="Pfam" id="PF08281">
    <property type="entry name" value="Sigma70_r4_2"/>
    <property type="match status" value="1"/>
</dbReference>
<dbReference type="PANTHER" id="PTHR30173:SF43">
    <property type="entry name" value="ECF RNA POLYMERASE SIGMA FACTOR SIGI-RELATED"/>
    <property type="match status" value="1"/>
</dbReference>
<dbReference type="Pfam" id="PF04542">
    <property type="entry name" value="Sigma70_r2"/>
    <property type="match status" value="1"/>
</dbReference>
<feature type="domain" description="RNA polymerase sigma factor 70 region 4 type 2" evidence="7">
    <location>
        <begin position="111"/>
        <end position="161"/>
    </location>
</feature>
<feature type="domain" description="RNA polymerase sigma-70 region 2" evidence="6">
    <location>
        <begin position="11"/>
        <end position="74"/>
    </location>
</feature>
<keyword evidence="4" id="KW-0731">Sigma factor</keyword>
<dbReference type="SUPFAM" id="SSF54427">
    <property type="entry name" value="NTF2-like"/>
    <property type="match status" value="1"/>
</dbReference>
<evidence type="ECO:0000259" key="6">
    <source>
        <dbReference type="Pfam" id="PF04542"/>
    </source>
</evidence>
<dbReference type="InterPro" id="IPR036388">
    <property type="entry name" value="WH-like_DNA-bd_sf"/>
</dbReference>
<comment type="subunit">
    <text evidence="2">Interacts transiently with the RNA polymerase catalytic core formed by RpoA, RpoB, RpoC and RpoZ (2 alpha, 1 beta, 1 beta' and 1 omega subunit) to form the RNA polymerase holoenzyme that can initiate transcription.</text>
</comment>
<dbReference type="Gene3D" id="1.10.10.10">
    <property type="entry name" value="Winged helix-like DNA-binding domain superfamily/Winged helix DNA-binding domain"/>
    <property type="match status" value="1"/>
</dbReference>
<accession>A0A1H1WKC6</accession>
<dbReference type="Proteomes" id="UP000198688">
    <property type="component" value="Chromosome I"/>
</dbReference>
<dbReference type="InterPro" id="IPR052704">
    <property type="entry name" value="ECF_Sigma-70_Domain"/>
</dbReference>
<keyword evidence="3" id="KW-0805">Transcription regulation</keyword>
<keyword evidence="5" id="KW-0804">Transcription</keyword>
<comment type="similarity">
    <text evidence="1">Belongs to the sigma-70 factor family. ECF subfamily.</text>
</comment>
<sequence length="295" mass="31755">MTADNFLAVQFQGHRPHLKAVAHRMLGSLTDAEDAVQEAWLRLARTDADDIDNLAGWLTTVVSRVCLDLLRARKARPEVPMEDRLPDPVVSRETGTDPEQQALLADSVGLALLVVLESLTPAERLAFVLHDMFGLPFEEIAHIVDRTPVAAKKLASRARQRVRSATPSPDPDLAGQRRVVDAFLTAARGGDFDTLLAILDPEVVLRADGGVLTDGMKILRGAAAVAGQAATFQRMATASHTQPALINGITGLVNTIDGRLISVMSFTVTEGRLAAIDILSDPDRLTQIDLTGLQP</sequence>
<dbReference type="GO" id="GO:0006352">
    <property type="term" value="P:DNA-templated transcription initiation"/>
    <property type="evidence" value="ECO:0007669"/>
    <property type="project" value="InterPro"/>
</dbReference>
<dbReference type="PANTHER" id="PTHR30173">
    <property type="entry name" value="SIGMA 19 FACTOR"/>
    <property type="match status" value="1"/>
</dbReference>
<evidence type="ECO:0000313" key="9">
    <source>
        <dbReference type="Proteomes" id="UP000198688"/>
    </source>
</evidence>
<dbReference type="SUPFAM" id="SSF88659">
    <property type="entry name" value="Sigma3 and sigma4 domains of RNA polymerase sigma factors"/>
    <property type="match status" value="1"/>
</dbReference>
<evidence type="ECO:0000259" key="7">
    <source>
        <dbReference type="Pfam" id="PF08281"/>
    </source>
</evidence>
<dbReference type="Gene3D" id="3.10.450.50">
    <property type="match status" value="1"/>
</dbReference>
<dbReference type="EMBL" id="LT629758">
    <property type="protein sequence ID" value="SDS97603.1"/>
    <property type="molecule type" value="Genomic_DNA"/>
</dbReference>
<gene>
    <name evidence="8" type="ORF">SAMN04489716_2139</name>
</gene>
<keyword evidence="9" id="KW-1185">Reference proteome</keyword>
<organism evidence="8 9">
    <name type="scientific">Actinoplanes derwentensis</name>
    <dbReference type="NCBI Taxonomy" id="113562"/>
    <lineage>
        <taxon>Bacteria</taxon>
        <taxon>Bacillati</taxon>
        <taxon>Actinomycetota</taxon>
        <taxon>Actinomycetes</taxon>
        <taxon>Micromonosporales</taxon>
        <taxon>Micromonosporaceae</taxon>
        <taxon>Actinoplanes</taxon>
    </lineage>
</organism>
<dbReference type="InterPro" id="IPR013325">
    <property type="entry name" value="RNA_pol_sigma_r2"/>
</dbReference>